<accession>A0A8I0AME1</accession>
<evidence type="ECO:0000256" key="1">
    <source>
        <dbReference type="ARBA" id="ARBA00005417"/>
    </source>
</evidence>
<keyword evidence="3" id="KW-0547">Nucleotide-binding</keyword>
<dbReference type="InterPro" id="IPR017871">
    <property type="entry name" value="ABC_transporter-like_CS"/>
</dbReference>
<keyword evidence="2" id="KW-0813">Transport</keyword>
<dbReference type="PROSITE" id="PS50893">
    <property type="entry name" value="ABC_TRANSPORTER_2"/>
    <property type="match status" value="1"/>
</dbReference>
<name>A0A8I0AME1_9FIRM</name>
<protein>
    <submittedName>
        <fullName evidence="6">ABC transporter ATP-binding protein</fullName>
    </submittedName>
</protein>
<dbReference type="FunFam" id="3.40.50.300:FF:000032">
    <property type="entry name" value="Export ABC transporter ATP-binding protein"/>
    <property type="match status" value="1"/>
</dbReference>
<reference evidence="6 7" key="1">
    <citation type="submission" date="2020-08" db="EMBL/GenBank/DDBJ databases">
        <title>Genome public.</title>
        <authorList>
            <person name="Liu C."/>
            <person name="Sun Q."/>
        </authorList>
    </citation>
    <scope>NUCLEOTIDE SEQUENCE [LARGE SCALE GENOMIC DNA]</scope>
    <source>
        <strain evidence="6 7">NSJ-10</strain>
    </source>
</reference>
<dbReference type="Proteomes" id="UP000615234">
    <property type="component" value="Unassembled WGS sequence"/>
</dbReference>
<dbReference type="InterPro" id="IPR003593">
    <property type="entry name" value="AAA+_ATPase"/>
</dbReference>
<keyword evidence="4 6" id="KW-0067">ATP-binding</keyword>
<dbReference type="InterPro" id="IPR003439">
    <property type="entry name" value="ABC_transporter-like_ATP-bd"/>
</dbReference>
<gene>
    <name evidence="6" type="ORF">H8S09_01065</name>
</gene>
<proteinExistence type="inferred from homology"/>
<dbReference type="GO" id="GO:0022857">
    <property type="term" value="F:transmembrane transporter activity"/>
    <property type="evidence" value="ECO:0007669"/>
    <property type="project" value="UniProtKB-ARBA"/>
</dbReference>
<keyword evidence="7" id="KW-1185">Reference proteome</keyword>
<organism evidence="6 7">
    <name type="scientific">Coprococcus hominis</name>
    <name type="common">ex Liu et al. 2022</name>
    <dbReference type="NCBI Taxonomy" id="2763039"/>
    <lineage>
        <taxon>Bacteria</taxon>
        <taxon>Bacillati</taxon>
        <taxon>Bacillota</taxon>
        <taxon>Clostridia</taxon>
        <taxon>Lachnospirales</taxon>
        <taxon>Lachnospiraceae</taxon>
        <taxon>Coprococcus</taxon>
    </lineage>
</organism>
<evidence type="ECO:0000313" key="6">
    <source>
        <dbReference type="EMBL" id="MBC5661492.1"/>
    </source>
</evidence>
<evidence type="ECO:0000256" key="2">
    <source>
        <dbReference type="ARBA" id="ARBA00022448"/>
    </source>
</evidence>
<comment type="similarity">
    <text evidence="1">Belongs to the ABC transporter superfamily.</text>
</comment>
<dbReference type="InterPro" id="IPR017911">
    <property type="entry name" value="MacB-like_ATP-bd"/>
</dbReference>
<dbReference type="Gene3D" id="3.40.50.300">
    <property type="entry name" value="P-loop containing nucleotide triphosphate hydrolases"/>
    <property type="match status" value="1"/>
</dbReference>
<dbReference type="PANTHER" id="PTHR42798">
    <property type="entry name" value="LIPOPROTEIN-RELEASING SYSTEM ATP-BINDING PROTEIN LOLD"/>
    <property type="match status" value="1"/>
</dbReference>
<dbReference type="GO" id="GO:0016887">
    <property type="term" value="F:ATP hydrolysis activity"/>
    <property type="evidence" value="ECO:0007669"/>
    <property type="project" value="InterPro"/>
</dbReference>
<feature type="domain" description="ABC transporter" evidence="5">
    <location>
        <begin position="5"/>
        <end position="222"/>
    </location>
</feature>
<dbReference type="SUPFAM" id="SSF52540">
    <property type="entry name" value="P-loop containing nucleoside triphosphate hydrolases"/>
    <property type="match status" value="1"/>
</dbReference>
<dbReference type="GO" id="GO:0005524">
    <property type="term" value="F:ATP binding"/>
    <property type="evidence" value="ECO:0007669"/>
    <property type="project" value="UniProtKB-KW"/>
</dbReference>
<dbReference type="AlphaFoldDB" id="A0A8I0AME1"/>
<dbReference type="SMART" id="SM00382">
    <property type="entry name" value="AAA"/>
    <property type="match status" value="1"/>
</dbReference>
<dbReference type="CDD" id="cd03255">
    <property type="entry name" value="ABC_MJ0796_LolCDE_FtsE"/>
    <property type="match status" value="1"/>
</dbReference>
<dbReference type="EMBL" id="JACOOX010000001">
    <property type="protein sequence ID" value="MBC5661492.1"/>
    <property type="molecule type" value="Genomic_DNA"/>
</dbReference>
<dbReference type="Pfam" id="PF00005">
    <property type="entry name" value="ABC_tran"/>
    <property type="match status" value="1"/>
</dbReference>
<evidence type="ECO:0000256" key="4">
    <source>
        <dbReference type="ARBA" id="ARBA00022840"/>
    </source>
</evidence>
<dbReference type="InterPro" id="IPR027417">
    <property type="entry name" value="P-loop_NTPase"/>
</dbReference>
<evidence type="ECO:0000313" key="7">
    <source>
        <dbReference type="Proteomes" id="UP000615234"/>
    </source>
</evidence>
<evidence type="ECO:0000256" key="3">
    <source>
        <dbReference type="ARBA" id="ARBA00022741"/>
    </source>
</evidence>
<dbReference type="GO" id="GO:0098796">
    <property type="term" value="C:membrane protein complex"/>
    <property type="evidence" value="ECO:0007669"/>
    <property type="project" value="UniProtKB-ARBA"/>
</dbReference>
<sequence length="222" mass="25085">MDIMIKIEHLTKKYGEGDSCCLALNDVSADIQENTFTVITGKSGSGKTTLLNMIGLIDKPDSGSILVEDRNILDYGKKDCLRYRREMIGMVFQFFQLIPVLTCRDNIMIANECVKKCKKDYFDTLTEQLDIKDLLNKYPDQLSGGQQQRIAIARALINQPRIILADEPTGNLDSENSRRVIDLLKQTTNEYGMTLLMVTHDADIAKQADHCIHLVDGRIQQN</sequence>
<evidence type="ECO:0000259" key="5">
    <source>
        <dbReference type="PROSITE" id="PS50893"/>
    </source>
</evidence>
<comment type="caution">
    <text evidence="6">The sequence shown here is derived from an EMBL/GenBank/DDBJ whole genome shotgun (WGS) entry which is preliminary data.</text>
</comment>
<dbReference type="PROSITE" id="PS00211">
    <property type="entry name" value="ABC_TRANSPORTER_1"/>
    <property type="match status" value="1"/>
</dbReference>
<dbReference type="PANTHER" id="PTHR42798:SF7">
    <property type="entry name" value="ALPHA-D-RIBOSE 1-METHYLPHOSPHONATE 5-TRIPHOSPHATE SYNTHASE SUBUNIT PHNL"/>
    <property type="match status" value="1"/>
</dbReference>